<accession>A0A1I5JZY9</accession>
<keyword evidence="2" id="KW-1185">Reference proteome</keyword>
<evidence type="ECO:0000313" key="2">
    <source>
        <dbReference type="Proteomes" id="UP000199236"/>
    </source>
</evidence>
<dbReference type="OrthoDB" id="5438497at2"/>
<evidence type="ECO:0000313" key="1">
    <source>
        <dbReference type="EMBL" id="SFO77916.1"/>
    </source>
</evidence>
<proteinExistence type="predicted"/>
<gene>
    <name evidence="1" type="ORF">SAMN04488056_112168</name>
</gene>
<protein>
    <submittedName>
        <fullName evidence="1">Uncharacterized protein</fullName>
    </submittedName>
</protein>
<organism evidence="1 2">
    <name type="scientific">Cohaesibacter marisflavi</name>
    <dbReference type="NCBI Taxonomy" id="655353"/>
    <lineage>
        <taxon>Bacteria</taxon>
        <taxon>Pseudomonadati</taxon>
        <taxon>Pseudomonadota</taxon>
        <taxon>Alphaproteobacteria</taxon>
        <taxon>Hyphomicrobiales</taxon>
        <taxon>Cohaesibacteraceae</taxon>
    </lineage>
</organism>
<dbReference type="Proteomes" id="UP000199236">
    <property type="component" value="Unassembled WGS sequence"/>
</dbReference>
<name>A0A1I5JZY9_9HYPH</name>
<dbReference type="STRING" id="655353.SAMN04488056_112168"/>
<reference evidence="1 2" key="1">
    <citation type="submission" date="2016-10" db="EMBL/GenBank/DDBJ databases">
        <authorList>
            <person name="de Groot N.N."/>
        </authorList>
    </citation>
    <scope>NUCLEOTIDE SEQUENCE [LARGE SCALE GENOMIC DNA]</scope>
    <source>
        <strain evidence="1 2">CGMCC 1.9157</strain>
    </source>
</reference>
<sequence length="680" mass="74992">MVAKPGHLQASFTSGELDPFEYDRTELKFYNTGLKWAENTQLHPQGGFSLRDGTRHSITLDDTSARLIPFKTSQGVVHDFVLKDGALDVIKDGVILTSIQHPLASSQLKQMEWAHRMNTLFLFHEDVQTPRVYYDKASQVWGCDSLPYEKLPQYDYGGAYSNGIPAEWEVQFVSLDADHRFRLTISGSETVSIKLSSESDWSQCAADMQDAILQLPNVADGVTCEVIEDKRIKVVFSGDQNAGDAWAVSADVLDDSDAAIPCYKLVVGVAPGEAIISNDQGWPSCGLFYQQRTIVGGFKNLPNNWMCSITGRYFSFDTELDEANGAFVVPLDSEGGEKILHMVDGRNMLVFTSEREFWISDRSISKTDPTVHVEASTHGSKAGVPVVKNEGGAIFCHKTGSVLSEFRYTDVDGNFISQPISILSPHLFDNVCDMAVRKAKSSTDANLLGVIDEEGSMRAGFLLRQQDVTGFGRFTSQSGLYKAIDVNSANEMNVIMQRDGSRRFETFEKGLILDAAISFSYSAPRKLISGLGHLEGMEVWCLGDGNVYGPYVVSDATITIDDPVKKGEVGLFCPPLVETLPLSREIADKTIIRRRSRIHSVWISVIDTTSIAIGANGQDPVDFPLRQYDANLIKPELEDGYTGLIELRGLRGYADEPTVTITQLRPGRLTVRSITSEAKL</sequence>
<dbReference type="RefSeq" id="WP_090074846.1">
    <property type="nucleotide sequence ID" value="NZ_FOVR01000012.1"/>
</dbReference>
<dbReference type="AlphaFoldDB" id="A0A1I5JZY9"/>
<dbReference type="EMBL" id="FOVR01000012">
    <property type="protein sequence ID" value="SFO77916.1"/>
    <property type="molecule type" value="Genomic_DNA"/>
</dbReference>